<dbReference type="Proteomes" id="UP001365846">
    <property type="component" value="Unassembled WGS sequence"/>
</dbReference>
<dbReference type="SUPFAM" id="SSF53335">
    <property type="entry name" value="S-adenosyl-L-methionine-dependent methyltransferases"/>
    <property type="match status" value="1"/>
</dbReference>
<name>A0ABU8VIN6_9BURK</name>
<evidence type="ECO:0000313" key="2">
    <source>
        <dbReference type="Proteomes" id="UP001365846"/>
    </source>
</evidence>
<comment type="caution">
    <text evidence="1">The sequence shown here is derived from an EMBL/GenBank/DDBJ whole genome shotgun (WGS) entry which is preliminary data.</text>
</comment>
<proteinExistence type="predicted"/>
<dbReference type="RefSeq" id="WP_340358777.1">
    <property type="nucleotide sequence ID" value="NZ_JBBKZU010000009.1"/>
</dbReference>
<accession>A0ABU8VIN6</accession>
<protein>
    <recommendedName>
        <fullName evidence="3">Methyltransferase domain-containing protein</fullName>
    </recommendedName>
</protein>
<evidence type="ECO:0008006" key="3">
    <source>
        <dbReference type="Google" id="ProtNLM"/>
    </source>
</evidence>
<dbReference type="EMBL" id="JBBKZU010000009">
    <property type="protein sequence ID" value="MEJ8813532.1"/>
    <property type="molecule type" value="Genomic_DNA"/>
</dbReference>
<sequence>MSDIAAQGLKPRLRRTIRRIGSWPLVGRFARIGVAIIRGPQLLDARAQLTEAQVHLADSHAQLRERQAQLLADNERFTAFFHHEFPKILESLSEINHRQSRIAAEQESLAQSVPVALRAIRRDIHHQSIELGQRIASTEEINGRQDQKVSELSNATGYLFGRVEFVRRELLYELRYGASMEHRAGERLQATTQILAPEKLKDAREKGLRLNLGCGHVPLDGYLNVDRRALPGVDLVAEIDDLPFQDREIAEIHSAHVLEHFPQEQLRRSLLPYWHRLLRAGGMLRAVVPDAEAMMEHYSRGEYPYQSLREVTFGGQDYEGDFHFNMFTPASLTELMQEAGFMNVRIVESGRRNGDCYEFEIVATKQTDSP</sequence>
<dbReference type="Gene3D" id="3.40.50.150">
    <property type="entry name" value="Vaccinia Virus protein VP39"/>
    <property type="match status" value="1"/>
</dbReference>
<dbReference type="InterPro" id="IPR029063">
    <property type="entry name" value="SAM-dependent_MTases_sf"/>
</dbReference>
<keyword evidence="2" id="KW-1185">Reference proteome</keyword>
<evidence type="ECO:0000313" key="1">
    <source>
        <dbReference type="EMBL" id="MEJ8813532.1"/>
    </source>
</evidence>
<gene>
    <name evidence="1" type="ORF">WKW77_20775</name>
</gene>
<organism evidence="1 2">
    <name type="scientific">Variovorax ureilyticus</name>
    <dbReference type="NCBI Taxonomy" id="1836198"/>
    <lineage>
        <taxon>Bacteria</taxon>
        <taxon>Pseudomonadati</taxon>
        <taxon>Pseudomonadota</taxon>
        <taxon>Betaproteobacteria</taxon>
        <taxon>Burkholderiales</taxon>
        <taxon>Comamonadaceae</taxon>
        <taxon>Variovorax</taxon>
    </lineage>
</organism>
<reference evidence="1 2" key="1">
    <citation type="submission" date="2024-03" db="EMBL/GenBank/DDBJ databases">
        <title>Novel species of the genus Variovorax.</title>
        <authorList>
            <person name="Liu Q."/>
            <person name="Xin Y.-H."/>
        </authorList>
    </citation>
    <scope>NUCLEOTIDE SEQUENCE [LARGE SCALE GENOMIC DNA]</scope>
    <source>
        <strain evidence="1 2">KACC 18899</strain>
    </source>
</reference>